<evidence type="ECO:0000313" key="2">
    <source>
        <dbReference type="Proteomes" id="UP000266389"/>
    </source>
</evidence>
<gene>
    <name evidence="1" type="ORF">D0433_14025</name>
</gene>
<sequence>LISSASGNFTLGASAVYRIFNTNPGNPFPSGFASYTFTPGSTVEFNGNASQTIDARAYSNLVIAGNGTYTPNSGTTVSGTLTLQGGSLNAGSNLTMGSGSTLRRSNGHILNVTATGGSGYTVGSLVTFTGGGGSGALGIVTATGGGGSNPTIAMINRGSGYTSTPTVSGGGGSGATFTVTIGGGSLSSATDLDGPNDNDYTVEYAGTSQTMGNLEFTGAGPRSLRINAITGQTITLNAARTLTRTGSVGGNLELQSGNFSDGGFILDVLGTLSGTVDGAHTGTTGRIRLSGTTSQSISGNVTVQNIELDNSAGATFATGAEMTINGQLTLTNGILNVSDRRLTFGLNAPTPLGTFSSSRMIQTSGTTGALGVRKRYQAGVNFFFPVGVPGIYTPARINLIAATGNDFVTLRPVNAEAPTNPGADALQFYWLVTRGTGLTAVTNVSHEYYYENVPGIVEGDATLYVPGRNEPSLTNWTIAGTTADVDEASDPSIIYFNNVPYIDGYFTAGVSAKFNNATIEVFYSGQDGDWGQNTTWRIGSFTGPIPPGIPGGNTPVIIGNGRTVTVPDGNATTVPSVQIQSTGTLRFTGSSMPATDFGLVSGEGRILIETNITPASFPLGTFTDFLGTTGGTVEYGGTATYDLPASPNTYRNLVISG</sequence>
<dbReference type="Proteomes" id="UP000266389">
    <property type="component" value="Unassembled WGS sequence"/>
</dbReference>
<proteinExistence type="predicted"/>
<feature type="non-terminal residue" evidence="1">
    <location>
        <position position="657"/>
    </location>
</feature>
<comment type="caution">
    <text evidence="1">The sequence shown here is derived from an EMBL/GenBank/DDBJ whole genome shotgun (WGS) entry which is preliminary data.</text>
</comment>
<dbReference type="EMBL" id="PHFL01000072">
    <property type="protein sequence ID" value="RFM22928.1"/>
    <property type="molecule type" value="Genomic_DNA"/>
</dbReference>
<evidence type="ECO:0000313" key="1">
    <source>
        <dbReference type="EMBL" id="RFM22928.1"/>
    </source>
</evidence>
<name>A0A395LXV7_9BACT</name>
<organism evidence="1 2">
    <name type="scientific">Candidatus Thermochlorobacter aerophilus</name>
    <dbReference type="NCBI Taxonomy" id="1868324"/>
    <lineage>
        <taxon>Bacteria</taxon>
        <taxon>Pseudomonadati</taxon>
        <taxon>Chlorobiota</taxon>
        <taxon>Chlorobiia</taxon>
        <taxon>Chlorobiales</taxon>
        <taxon>Candidatus Thermochlorobacteriaceae</taxon>
        <taxon>Candidatus Thermochlorobacter</taxon>
    </lineage>
</organism>
<feature type="non-terminal residue" evidence="1">
    <location>
        <position position="1"/>
    </location>
</feature>
<dbReference type="AlphaFoldDB" id="A0A395LXV7"/>
<reference evidence="1 2" key="1">
    <citation type="journal article" date="2011" name="ISME J.">
        <title>Community ecology of hot spring cyanobacterial mats: predominant populations and their functional potential.</title>
        <authorList>
            <person name="Klatt C.G."/>
            <person name="Wood J.M."/>
            <person name="Rusch D.B."/>
            <person name="Bateson M.M."/>
            <person name="Hamamura N."/>
            <person name="Heidelberg J.F."/>
            <person name="Grossman A.R."/>
            <person name="Bhaya D."/>
            <person name="Cohan F.M."/>
            <person name="Kuhl M."/>
            <person name="Bryant D.A."/>
            <person name="Ward D.M."/>
        </authorList>
    </citation>
    <scope>NUCLEOTIDE SEQUENCE [LARGE SCALE GENOMIC DNA]</scope>
    <source>
        <strain evidence="1">OS</strain>
    </source>
</reference>
<protein>
    <submittedName>
        <fullName evidence="1">Uncharacterized protein</fullName>
    </submittedName>
</protein>
<accession>A0A395LXV7</accession>